<dbReference type="PANTHER" id="PTHR11941:SF75">
    <property type="entry name" value="ENOYL-COA HYDRATASE_ISOMERASE FAMILY PROTEIN"/>
    <property type="match status" value="1"/>
</dbReference>
<proteinExistence type="predicted"/>
<dbReference type="SUPFAM" id="SSF52096">
    <property type="entry name" value="ClpP/crotonase"/>
    <property type="match status" value="1"/>
</dbReference>
<comment type="caution">
    <text evidence="1">The sequence shown here is derived from an EMBL/GenBank/DDBJ whole genome shotgun (WGS) entry which is preliminary data.</text>
</comment>
<dbReference type="CDD" id="cd06558">
    <property type="entry name" value="crotonase-like"/>
    <property type="match status" value="1"/>
</dbReference>
<sequence>MSSYPLGFPAENPLVTLTHPKDTIWIIELHNGVDNRLTPALIDGALKPALDAVEGHWRTQWRAVQQQENAKDKSGGNGALIIVGKRSQDKFFSNGLDLTQVPPNGNFFPLTYNPLLERLIKFPIPTICAINGHCFAGGFMFSLACDYRVMTDGSKRNAWLCMNEVDFGSIWPHSLAAVLNAKIGDAQVRRKIALEGHRFTPKEALDAGIVDHLVNGDTSAVLAKAEELALNVGVKAQGGVWGLIKNDIYWDALEGIKRDPRMTNSFLEDAAAKARL</sequence>
<dbReference type="GO" id="GO:0005777">
    <property type="term" value="C:peroxisome"/>
    <property type="evidence" value="ECO:0007669"/>
    <property type="project" value="TreeGrafter"/>
</dbReference>
<dbReference type="PANTHER" id="PTHR11941">
    <property type="entry name" value="ENOYL-COA HYDRATASE-RELATED"/>
    <property type="match status" value="1"/>
</dbReference>
<dbReference type="EMBL" id="JARJCM010000112">
    <property type="protein sequence ID" value="KAJ7028430.1"/>
    <property type="molecule type" value="Genomic_DNA"/>
</dbReference>
<dbReference type="Gene3D" id="3.90.226.10">
    <property type="entry name" value="2-enoyl-CoA Hydratase, Chain A, domain 1"/>
    <property type="match status" value="1"/>
</dbReference>
<evidence type="ECO:0000313" key="1">
    <source>
        <dbReference type="EMBL" id="KAJ7028430.1"/>
    </source>
</evidence>
<reference evidence="1" key="1">
    <citation type="submission" date="2023-03" db="EMBL/GenBank/DDBJ databases">
        <title>Massive genome expansion in bonnet fungi (Mycena s.s.) driven by repeated elements and novel gene families across ecological guilds.</title>
        <authorList>
            <consortium name="Lawrence Berkeley National Laboratory"/>
            <person name="Harder C.B."/>
            <person name="Miyauchi S."/>
            <person name="Viragh M."/>
            <person name="Kuo A."/>
            <person name="Thoen E."/>
            <person name="Andreopoulos B."/>
            <person name="Lu D."/>
            <person name="Skrede I."/>
            <person name="Drula E."/>
            <person name="Henrissat B."/>
            <person name="Morin E."/>
            <person name="Kohler A."/>
            <person name="Barry K."/>
            <person name="LaButti K."/>
            <person name="Morin E."/>
            <person name="Salamov A."/>
            <person name="Lipzen A."/>
            <person name="Mereny Z."/>
            <person name="Hegedus B."/>
            <person name="Baldrian P."/>
            <person name="Stursova M."/>
            <person name="Weitz H."/>
            <person name="Taylor A."/>
            <person name="Grigoriev I.V."/>
            <person name="Nagy L.G."/>
            <person name="Martin F."/>
            <person name="Kauserud H."/>
        </authorList>
    </citation>
    <scope>NUCLEOTIDE SEQUENCE</scope>
    <source>
        <strain evidence="1">CBHHK200</strain>
    </source>
</reference>
<evidence type="ECO:0000313" key="2">
    <source>
        <dbReference type="Proteomes" id="UP001218188"/>
    </source>
</evidence>
<keyword evidence="2" id="KW-1185">Reference proteome</keyword>
<dbReference type="Pfam" id="PF00378">
    <property type="entry name" value="ECH_1"/>
    <property type="match status" value="1"/>
</dbReference>
<organism evidence="1 2">
    <name type="scientific">Mycena alexandri</name>
    <dbReference type="NCBI Taxonomy" id="1745969"/>
    <lineage>
        <taxon>Eukaryota</taxon>
        <taxon>Fungi</taxon>
        <taxon>Dikarya</taxon>
        <taxon>Basidiomycota</taxon>
        <taxon>Agaricomycotina</taxon>
        <taxon>Agaricomycetes</taxon>
        <taxon>Agaricomycetidae</taxon>
        <taxon>Agaricales</taxon>
        <taxon>Marasmiineae</taxon>
        <taxon>Mycenaceae</taxon>
        <taxon>Mycena</taxon>
    </lineage>
</organism>
<name>A0AAD6WXM8_9AGAR</name>
<accession>A0AAD6WXM8</accession>
<gene>
    <name evidence="1" type="ORF">C8F04DRAFT_1398946</name>
</gene>
<dbReference type="GO" id="GO:0004165">
    <property type="term" value="F:delta(3)-delta(2)-enoyl-CoA isomerase activity"/>
    <property type="evidence" value="ECO:0007669"/>
    <property type="project" value="TreeGrafter"/>
</dbReference>
<dbReference type="GO" id="GO:0006635">
    <property type="term" value="P:fatty acid beta-oxidation"/>
    <property type="evidence" value="ECO:0007669"/>
    <property type="project" value="TreeGrafter"/>
</dbReference>
<dbReference type="AlphaFoldDB" id="A0AAD6WXM8"/>
<dbReference type="Proteomes" id="UP001218188">
    <property type="component" value="Unassembled WGS sequence"/>
</dbReference>
<protein>
    <submittedName>
        <fullName evidence="1">ClpP/crotonase-like domain-containing protein</fullName>
    </submittedName>
</protein>
<dbReference type="InterPro" id="IPR029045">
    <property type="entry name" value="ClpP/crotonase-like_dom_sf"/>
</dbReference>
<dbReference type="InterPro" id="IPR001753">
    <property type="entry name" value="Enoyl-CoA_hydra/iso"/>
</dbReference>